<sequence length="182" mass="20609">MSEYKTTSESTKDITSFWEDVKNLSLATCAPVKASDEDDQIQDIHKKAMRVLRDLYFNEVNRHAEEVKKQREKAASNEMLLVSEKLKLLGLEFTVAKKSKIARVVNIHIRNDVIGDRFFMPTVADTLIKYATMIKNTTAGRNPNEHFDDDNGNRVTIIGGRLSEEERLPSPALSDYDSISSS</sequence>
<gene>
    <name evidence="1" type="ORF">G8577_003714</name>
</gene>
<reference evidence="1" key="2">
    <citation type="submission" date="2020-02" db="EMBL/GenBank/DDBJ databases">
        <authorList>
            <consortium name="NCBI Pathogen Detection Project"/>
        </authorList>
    </citation>
    <scope>NUCLEOTIDE SEQUENCE</scope>
    <source>
        <strain evidence="1">MA.CK_98/00001034</strain>
    </source>
</reference>
<accession>A0A764WIY0</accession>
<protein>
    <submittedName>
        <fullName evidence="1">Uncharacterized protein</fullName>
    </submittedName>
</protein>
<organism evidence="1">
    <name type="scientific">Salmonella enterica</name>
    <name type="common">Salmonella choleraesuis</name>
    <dbReference type="NCBI Taxonomy" id="28901"/>
    <lineage>
        <taxon>Bacteria</taxon>
        <taxon>Pseudomonadati</taxon>
        <taxon>Pseudomonadota</taxon>
        <taxon>Gammaproteobacteria</taxon>
        <taxon>Enterobacterales</taxon>
        <taxon>Enterobacteriaceae</taxon>
        <taxon>Salmonella</taxon>
    </lineage>
</organism>
<proteinExistence type="predicted"/>
<name>A0A764WIY0_SALER</name>
<dbReference type="EMBL" id="DAAYPZ010000010">
    <property type="protein sequence ID" value="HAG5257478.1"/>
    <property type="molecule type" value="Genomic_DNA"/>
</dbReference>
<reference evidence="1" key="1">
    <citation type="journal article" date="2018" name="Genome Biol.">
        <title>SKESA: strategic k-mer extension for scrupulous assemblies.</title>
        <authorList>
            <person name="Souvorov A."/>
            <person name="Agarwala R."/>
            <person name="Lipman D.J."/>
        </authorList>
    </citation>
    <scope>NUCLEOTIDE SEQUENCE</scope>
    <source>
        <strain evidence="1">MA.CK_98/00001034</strain>
    </source>
</reference>
<evidence type="ECO:0000313" key="1">
    <source>
        <dbReference type="EMBL" id="HAG5257478.1"/>
    </source>
</evidence>
<comment type="caution">
    <text evidence="1">The sequence shown here is derived from an EMBL/GenBank/DDBJ whole genome shotgun (WGS) entry which is preliminary data.</text>
</comment>
<dbReference type="AlphaFoldDB" id="A0A764WIY0"/>